<dbReference type="PANTHER" id="PTHR43580">
    <property type="entry name" value="OXIDOREDUCTASE GLYR1-RELATED"/>
    <property type="match status" value="1"/>
</dbReference>
<feature type="active site" evidence="4">
    <location>
        <position position="183"/>
    </location>
</feature>
<dbReference type="InterPro" id="IPR008927">
    <property type="entry name" value="6-PGluconate_DH-like_C_sf"/>
</dbReference>
<evidence type="ECO:0000313" key="8">
    <source>
        <dbReference type="Proteomes" id="UP001530400"/>
    </source>
</evidence>
<dbReference type="InterPro" id="IPR006115">
    <property type="entry name" value="6PGDH_NADP-bd"/>
</dbReference>
<comment type="caution">
    <text evidence="7">The sequence shown here is derived from an EMBL/GenBank/DDBJ whole genome shotgun (WGS) entry which is preliminary data.</text>
</comment>
<evidence type="ECO:0000259" key="5">
    <source>
        <dbReference type="Pfam" id="PF03446"/>
    </source>
</evidence>
<dbReference type="InterPro" id="IPR013328">
    <property type="entry name" value="6PGD_dom2"/>
</dbReference>
<feature type="domain" description="3-hydroxyisobutyrate dehydrogenase-like NAD-binding" evidence="6">
    <location>
        <begin position="177"/>
        <end position="296"/>
    </location>
</feature>
<dbReference type="Gene3D" id="1.10.1040.10">
    <property type="entry name" value="N-(1-d-carboxylethyl)-l-norvaline Dehydrogenase, domain 2"/>
    <property type="match status" value="1"/>
</dbReference>
<dbReference type="Pfam" id="PF14833">
    <property type="entry name" value="NAD_binding_11"/>
    <property type="match status" value="1"/>
</dbReference>
<dbReference type="PIRSF" id="PIRSF000103">
    <property type="entry name" value="HIBADH"/>
    <property type="match status" value="1"/>
</dbReference>
<evidence type="ECO:0000259" key="6">
    <source>
        <dbReference type="Pfam" id="PF14833"/>
    </source>
</evidence>
<dbReference type="PANTHER" id="PTHR43580:SF2">
    <property type="entry name" value="CYTOKINE-LIKE NUCLEAR FACTOR N-PAC"/>
    <property type="match status" value="1"/>
</dbReference>
<dbReference type="InterPro" id="IPR015815">
    <property type="entry name" value="HIBADH-related"/>
</dbReference>
<dbReference type="GO" id="GO:0016491">
    <property type="term" value="F:oxidoreductase activity"/>
    <property type="evidence" value="ECO:0007669"/>
    <property type="project" value="UniProtKB-KW"/>
</dbReference>
<keyword evidence="8" id="KW-1185">Reference proteome</keyword>
<dbReference type="InterPro" id="IPR002204">
    <property type="entry name" value="3-OH-isobutyrate_DH-rel_CS"/>
</dbReference>
<name>A0ABD3NK46_9STRA</name>
<feature type="domain" description="6-phosphogluconate dehydrogenase NADP-binding" evidence="5">
    <location>
        <begin position="4"/>
        <end position="171"/>
    </location>
</feature>
<gene>
    <name evidence="7" type="ORF">ACHAWO_001262</name>
</gene>
<keyword evidence="3" id="KW-0520">NAD</keyword>
<evidence type="ECO:0000313" key="7">
    <source>
        <dbReference type="EMBL" id="KAL3775331.1"/>
    </source>
</evidence>
<dbReference type="InterPro" id="IPR036291">
    <property type="entry name" value="NAD(P)-bd_dom_sf"/>
</dbReference>
<dbReference type="InterPro" id="IPR029154">
    <property type="entry name" value="HIBADH-like_NADP-bd"/>
</dbReference>
<dbReference type="PROSITE" id="PS00895">
    <property type="entry name" value="3_HYDROXYISOBUT_DH"/>
    <property type="match status" value="1"/>
</dbReference>
<dbReference type="Pfam" id="PF03446">
    <property type="entry name" value="NAD_binding_2"/>
    <property type="match status" value="1"/>
</dbReference>
<dbReference type="SUPFAM" id="SSF48179">
    <property type="entry name" value="6-phosphogluconate dehydrogenase C-terminal domain-like"/>
    <property type="match status" value="1"/>
</dbReference>
<dbReference type="EMBL" id="JALLPJ020001157">
    <property type="protein sequence ID" value="KAL3775331.1"/>
    <property type="molecule type" value="Genomic_DNA"/>
</dbReference>
<evidence type="ECO:0000256" key="4">
    <source>
        <dbReference type="PIRSR" id="PIRSR000103-1"/>
    </source>
</evidence>
<organism evidence="7 8">
    <name type="scientific">Cyclotella atomus</name>
    <dbReference type="NCBI Taxonomy" id="382360"/>
    <lineage>
        <taxon>Eukaryota</taxon>
        <taxon>Sar</taxon>
        <taxon>Stramenopiles</taxon>
        <taxon>Ochrophyta</taxon>
        <taxon>Bacillariophyta</taxon>
        <taxon>Coscinodiscophyceae</taxon>
        <taxon>Thalassiosirophycidae</taxon>
        <taxon>Stephanodiscales</taxon>
        <taxon>Stephanodiscaceae</taxon>
        <taxon>Cyclotella</taxon>
    </lineage>
</organism>
<evidence type="ECO:0000256" key="2">
    <source>
        <dbReference type="ARBA" id="ARBA00023002"/>
    </source>
</evidence>
<proteinExistence type="inferred from homology"/>
<dbReference type="Proteomes" id="UP001530400">
    <property type="component" value="Unassembled WGS sequence"/>
</dbReference>
<evidence type="ECO:0008006" key="9">
    <source>
        <dbReference type="Google" id="ProtNLM"/>
    </source>
</evidence>
<evidence type="ECO:0000256" key="1">
    <source>
        <dbReference type="ARBA" id="ARBA00007598"/>
    </source>
</evidence>
<dbReference type="InterPro" id="IPR051265">
    <property type="entry name" value="HIBADH-related_NP60_sf"/>
</dbReference>
<accession>A0ABD3NK46</accession>
<dbReference type="Gene3D" id="3.40.50.720">
    <property type="entry name" value="NAD(P)-binding Rossmann-like Domain"/>
    <property type="match status" value="1"/>
</dbReference>
<protein>
    <recommendedName>
        <fullName evidence="9">3-hydroxyisobutyrate dehydrogenase</fullName>
    </recommendedName>
</protein>
<evidence type="ECO:0000256" key="3">
    <source>
        <dbReference type="ARBA" id="ARBA00023027"/>
    </source>
</evidence>
<keyword evidence="2" id="KW-0560">Oxidoreductase</keyword>
<sequence length="317" mass="33802">MPAIGFIGLGIMGEGMSARLLSGNVAGSTESPLFVWNRTTSKCDELKSRFADKEVKICESAREVVEKSDIVFSMLSTPEASKAVFEGPDGTLAGLTKGKYIIDCATLAESDMKRMYELVEEKGGLFLEAPVSGSKGPAHTGQLIFLCAGSKTIHDDATVQSALAAMGKATHFFGDIGNGTRAKLVVNSLMGSMMAAFSESLVLAQSVGLDGSKMLEVIGQGAIQSPMYALKGPKMLKGDHDPNFPLQHAHKDMKLAVDMAKATGVSYGVTEQAEKLFREVREDKELNVAEDDFSAVFEGIHKASSSEFSKKRKAGSD</sequence>
<dbReference type="AlphaFoldDB" id="A0ABD3NK46"/>
<reference evidence="7 8" key="1">
    <citation type="submission" date="2024-10" db="EMBL/GenBank/DDBJ databases">
        <title>Updated reference genomes for cyclostephanoid diatoms.</title>
        <authorList>
            <person name="Roberts W.R."/>
            <person name="Alverson A.J."/>
        </authorList>
    </citation>
    <scope>NUCLEOTIDE SEQUENCE [LARGE SCALE GENOMIC DNA]</scope>
    <source>
        <strain evidence="7 8">AJA010-31</strain>
    </source>
</reference>
<comment type="similarity">
    <text evidence="1">Belongs to the HIBADH-related family. NP60 subfamily.</text>
</comment>
<dbReference type="SUPFAM" id="SSF51735">
    <property type="entry name" value="NAD(P)-binding Rossmann-fold domains"/>
    <property type="match status" value="1"/>
</dbReference>